<evidence type="ECO:0000313" key="5">
    <source>
        <dbReference type="Proteomes" id="UP000290637"/>
    </source>
</evidence>
<dbReference type="PROSITE" id="PS50005">
    <property type="entry name" value="TPR"/>
    <property type="match status" value="3"/>
</dbReference>
<evidence type="ECO:0000256" key="3">
    <source>
        <dbReference type="PROSITE-ProRule" id="PRU00339"/>
    </source>
</evidence>
<organism evidence="4 5">
    <name type="scientific">Pseudoduganella lutea</name>
    <dbReference type="NCBI Taxonomy" id="321985"/>
    <lineage>
        <taxon>Bacteria</taxon>
        <taxon>Pseudomonadati</taxon>
        <taxon>Pseudomonadota</taxon>
        <taxon>Betaproteobacteria</taxon>
        <taxon>Burkholderiales</taxon>
        <taxon>Oxalobacteraceae</taxon>
        <taxon>Telluria group</taxon>
        <taxon>Pseudoduganella</taxon>
    </lineage>
</organism>
<dbReference type="InterPro" id="IPR011990">
    <property type="entry name" value="TPR-like_helical_dom_sf"/>
</dbReference>
<dbReference type="KEGG" id="plue:EWM63_12010"/>
<dbReference type="NCBIfam" id="TIGR02917">
    <property type="entry name" value="PEP_TPR_lipo"/>
    <property type="match status" value="1"/>
</dbReference>
<dbReference type="SUPFAM" id="SSF48452">
    <property type="entry name" value="TPR-like"/>
    <property type="match status" value="4"/>
</dbReference>
<evidence type="ECO:0000256" key="1">
    <source>
        <dbReference type="ARBA" id="ARBA00022737"/>
    </source>
</evidence>
<gene>
    <name evidence="4" type="primary">prsT</name>
    <name evidence="4" type="ORF">EWM63_12010</name>
</gene>
<dbReference type="PANTHER" id="PTHR45586">
    <property type="entry name" value="TPR REPEAT-CONTAINING PROTEIN PA4667"/>
    <property type="match status" value="1"/>
</dbReference>
<reference evidence="4 5" key="1">
    <citation type="submission" date="2019-02" db="EMBL/GenBank/DDBJ databases">
        <title>Draft Genome Sequences of Six Type Strains of the Genus Massilia.</title>
        <authorList>
            <person name="Miess H."/>
            <person name="Frediansyhah A."/>
            <person name="Gross H."/>
        </authorList>
    </citation>
    <scope>NUCLEOTIDE SEQUENCE [LARGE SCALE GENOMIC DNA]</scope>
    <source>
        <strain evidence="4 5">DSM 17473</strain>
    </source>
</reference>
<keyword evidence="2 3" id="KW-0802">TPR repeat</keyword>
<feature type="repeat" description="TPR" evidence="3">
    <location>
        <begin position="290"/>
        <end position="323"/>
    </location>
</feature>
<evidence type="ECO:0000313" key="4">
    <source>
        <dbReference type="EMBL" id="QBE63607.1"/>
    </source>
</evidence>
<dbReference type="Pfam" id="PF14559">
    <property type="entry name" value="TPR_19"/>
    <property type="match status" value="2"/>
</dbReference>
<evidence type="ECO:0000256" key="2">
    <source>
        <dbReference type="ARBA" id="ARBA00022803"/>
    </source>
</evidence>
<dbReference type="AlphaFoldDB" id="A0A4P6KXH5"/>
<dbReference type="OrthoDB" id="5290951at2"/>
<dbReference type="SMART" id="SM00028">
    <property type="entry name" value="TPR"/>
    <property type="match status" value="17"/>
</dbReference>
<dbReference type="EMBL" id="CP035913">
    <property type="protein sequence ID" value="QBE63607.1"/>
    <property type="molecule type" value="Genomic_DNA"/>
</dbReference>
<keyword evidence="5" id="KW-1185">Reference proteome</keyword>
<dbReference type="Gene3D" id="1.25.40.10">
    <property type="entry name" value="Tetratricopeptide repeat domain"/>
    <property type="match status" value="4"/>
</dbReference>
<dbReference type="PANTHER" id="PTHR45586:SF1">
    <property type="entry name" value="LIPOPOLYSACCHARIDE ASSEMBLY PROTEIN B"/>
    <property type="match status" value="1"/>
</dbReference>
<sequence length="1014" mass="108151">MTSTGCITGVSLNRRGPRYLASRITCAAVMAVRHSTATPGFACVPCVPYCGYRICGCCVGSTVLAEHGGFPASSGQCLLIGYRPRVIIRLLTFSRCIMSSQLTKAAAAVLVAVSALAACSSDTAESLKADARQYQQKGDNKAAAIQLKNALEKNPDDAQARFMLASLAIDMDDPLTAEKEARRALALKYPAEQVLPVLGKSLTLQAKFQEALDETAQGPRTPAISTLRGHALLGLGKTDESKREFDAALAQQPGFSDALTGQARLAALQEDWAGGLRLLDEAIAKDAANFDAWQLKGDLLRVAGKGDEAMAAYQQVLKIKPSHRTAHLEQAAIHIAAKKYDAAQADIDAARKSTPGSFLVAYHQALLDFSRGKLKEAQTNLLKVNQAASQYMPGVLLSGVVALNLGLLEQAEGSLRKYVEWNPDHLQARKMLVSTLLKSGQGREAQTILAPVLKGEAPDVTVLQMAGEAAMLSRDFSKAADYLSQAIKQEPGRAPSHTSLGLVRLAQGDRAGGIAELQKALELEPGSLQSGSVLVRTLLDLGVPDKALAAIAKMEASHSGSAELQVMKGNAYLAKQDRAKARAAFDAALASDATHFPAAAGLAQLDIAEKKPDAARKRFEALLAKDAKNIEAHTALAQLDMAQGNTAGATKWLEKANELHPDDLNTALRLGAHYNANSQPAKAQTLLRKYQAANPDNAALLDVLGQAQMANKDPAAALETFGKLTSVLPRAATPQLRLAGAQLAMKNPSGAGATLAKAVSLEPNNIQPYLAQAELAVSEGNSTHALEIVRQVQKQFPKTPVGYMLEGDLFIQQKNAAAAVRPYEQALAISNEAPALLKLAKALRESGKVKESEARVLEFTRKNPGDALAAMYLAENYIAFKRYPEARQLLEAVVQQTPNNIVALNNLAWIYQQQKDARALPTAERALKLNDANPEVLDTVGWMLVEQGSYERAVMLLKKAASTAPKAPQVHYHLAVGLFKSGDKPGARKALEQALASGPGFSEAEQAKALLRQL</sequence>
<accession>A0A4P6KXH5</accession>
<dbReference type="InterPro" id="IPR051012">
    <property type="entry name" value="CellSynth/LPSAsmb/PSIAsmb"/>
</dbReference>
<proteinExistence type="predicted"/>
<feature type="repeat" description="TPR" evidence="3">
    <location>
        <begin position="494"/>
        <end position="527"/>
    </location>
</feature>
<keyword evidence="1" id="KW-0677">Repeat</keyword>
<protein>
    <submittedName>
        <fullName evidence="4">PEP-CTERM system TPR-repeat protein PrsT</fullName>
    </submittedName>
</protein>
<dbReference type="InterPro" id="IPR014266">
    <property type="entry name" value="PEP-CTERM_TPR_PrsT"/>
</dbReference>
<dbReference type="Proteomes" id="UP000290637">
    <property type="component" value="Chromosome"/>
</dbReference>
<feature type="repeat" description="TPR" evidence="3">
    <location>
        <begin position="934"/>
        <end position="967"/>
    </location>
</feature>
<dbReference type="Pfam" id="PF13432">
    <property type="entry name" value="TPR_16"/>
    <property type="match status" value="6"/>
</dbReference>
<dbReference type="InterPro" id="IPR019734">
    <property type="entry name" value="TPR_rpt"/>
</dbReference>
<name>A0A4P6KXH5_9BURK</name>